<evidence type="ECO:0000256" key="2">
    <source>
        <dbReference type="ARBA" id="ARBA00022737"/>
    </source>
</evidence>
<keyword evidence="3 5" id="KW-0862">Zinc</keyword>
<evidence type="ECO:0000259" key="7">
    <source>
        <dbReference type="PROSITE" id="PS50023"/>
    </source>
</evidence>
<dbReference type="Pfam" id="PF00412">
    <property type="entry name" value="LIM"/>
    <property type="match status" value="1"/>
</dbReference>
<reference evidence="8" key="1">
    <citation type="submission" date="2021-02" db="EMBL/GenBank/DDBJ databases">
        <authorList>
            <person name="Steward A R."/>
        </authorList>
    </citation>
    <scope>NUCLEOTIDE SEQUENCE</scope>
</reference>
<dbReference type="GO" id="GO:0140297">
    <property type="term" value="F:DNA-binding transcription factor binding"/>
    <property type="evidence" value="ECO:0007669"/>
    <property type="project" value="TreeGrafter"/>
</dbReference>
<dbReference type="PANTHER" id="PTHR45787:SF1">
    <property type="entry name" value="LIM ZINC-BINDING DOMAIN-CONTAINING PROTEIN"/>
    <property type="match status" value="1"/>
</dbReference>
<evidence type="ECO:0000313" key="8">
    <source>
        <dbReference type="EMBL" id="CAF4936717.1"/>
    </source>
</evidence>
<evidence type="ECO:0000256" key="1">
    <source>
        <dbReference type="ARBA" id="ARBA00022723"/>
    </source>
</evidence>
<protein>
    <recommendedName>
        <fullName evidence="7">LIM zinc-binding domain-containing protein</fullName>
    </recommendedName>
</protein>
<accession>A0A821X945</accession>
<feature type="region of interest" description="Disordered" evidence="6">
    <location>
        <begin position="143"/>
        <end position="164"/>
    </location>
</feature>
<evidence type="ECO:0000256" key="4">
    <source>
        <dbReference type="ARBA" id="ARBA00023038"/>
    </source>
</evidence>
<feature type="domain" description="LIM zinc-binding" evidence="7">
    <location>
        <begin position="31"/>
        <end position="93"/>
    </location>
</feature>
<comment type="caution">
    <text evidence="8">The sequence shown here is derived from an EMBL/GenBank/DDBJ whole genome shotgun (WGS) entry which is preliminary data.</text>
</comment>
<dbReference type="SUPFAM" id="SSF57716">
    <property type="entry name" value="Glucocorticoid receptor-like (DNA-binding domain)"/>
    <property type="match status" value="1"/>
</dbReference>
<dbReference type="GO" id="GO:0045944">
    <property type="term" value="P:positive regulation of transcription by RNA polymerase II"/>
    <property type="evidence" value="ECO:0007669"/>
    <property type="project" value="TreeGrafter"/>
</dbReference>
<dbReference type="PANTHER" id="PTHR45787">
    <property type="entry name" value="LD11652P"/>
    <property type="match status" value="1"/>
</dbReference>
<gene>
    <name evidence="8" type="ORF">PMACD_LOCUS14331</name>
</gene>
<dbReference type="SMART" id="SM00132">
    <property type="entry name" value="LIM"/>
    <property type="match status" value="1"/>
</dbReference>
<dbReference type="InterPro" id="IPR001781">
    <property type="entry name" value="Znf_LIM"/>
</dbReference>
<evidence type="ECO:0000313" key="9">
    <source>
        <dbReference type="Proteomes" id="UP000663880"/>
    </source>
</evidence>
<dbReference type="PROSITE" id="PS50023">
    <property type="entry name" value="LIM_DOMAIN_2"/>
    <property type="match status" value="1"/>
</dbReference>
<evidence type="ECO:0000256" key="6">
    <source>
        <dbReference type="SAM" id="MobiDB-lite"/>
    </source>
</evidence>
<keyword evidence="9" id="KW-1185">Reference proteome</keyword>
<feature type="compositionally biased region" description="Low complexity" evidence="6">
    <location>
        <begin position="143"/>
        <end position="153"/>
    </location>
</feature>
<dbReference type="Gene3D" id="2.10.110.10">
    <property type="entry name" value="Cysteine Rich Protein"/>
    <property type="match status" value="2"/>
</dbReference>
<dbReference type="GO" id="GO:0003713">
    <property type="term" value="F:transcription coactivator activity"/>
    <property type="evidence" value="ECO:0007669"/>
    <property type="project" value="TreeGrafter"/>
</dbReference>
<organism evidence="8 9">
    <name type="scientific">Pieris macdunnoughi</name>
    <dbReference type="NCBI Taxonomy" id="345717"/>
    <lineage>
        <taxon>Eukaryota</taxon>
        <taxon>Metazoa</taxon>
        <taxon>Ecdysozoa</taxon>
        <taxon>Arthropoda</taxon>
        <taxon>Hexapoda</taxon>
        <taxon>Insecta</taxon>
        <taxon>Pterygota</taxon>
        <taxon>Neoptera</taxon>
        <taxon>Endopterygota</taxon>
        <taxon>Lepidoptera</taxon>
        <taxon>Glossata</taxon>
        <taxon>Ditrysia</taxon>
        <taxon>Papilionoidea</taxon>
        <taxon>Pieridae</taxon>
        <taxon>Pierinae</taxon>
        <taxon>Pieris</taxon>
    </lineage>
</organism>
<name>A0A821X945_9NEOP</name>
<dbReference type="CDD" id="cd09390">
    <property type="entry name" value="LIM2_dLMO"/>
    <property type="match status" value="1"/>
</dbReference>
<dbReference type="AlphaFoldDB" id="A0A821X945"/>
<dbReference type="PROSITE" id="PS00478">
    <property type="entry name" value="LIM_DOMAIN_1"/>
    <property type="match status" value="1"/>
</dbReference>
<dbReference type="EMBL" id="CAJOBZ010000064">
    <property type="protein sequence ID" value="CAF4936717.1"/>
    <property type="molecule type" value="Genomic_DNA"/>
</dbReference>
<keyword evidence="4 5" id="KW-0440">LIM domain</keyword>
<dbReference type="FunFam" id="2.10.110.10:FF:000016">
    <property type="entry name" value="LIM domain only 3"/>
    <property type="match status" value="1"/>
</dbReference>
<keyword evidence="1 5" id="KW-0479">Metal-binding</keyword>
<proteinExistence type="predicted"/>
<sequence length="164" mass="17603">MERFWHEDCLKCGCCDCRLGEVGSKLFGATGNCVACNKVIPAFEMVMRAKSFVYHLECFACQQCNHRFCVGDRFYLCDNKILCEYDYEERLVFASMAANPTGLAHIRRQVSGLQSPSGGYVGGAACAGNPAALVEKDNGGCAGADDASSGYGSPPDPDVCDAAR</sequence>
<dbReference type="InterPro" id="IPR050945">
    <property type="entry name" value="LMO_RBTN_TF"/>
</dbReference>
<keyword evidence="2" id="KW-0677">Repeat</keyword>
<dbReference type="Proteomes" id="UP000663880">
    <property type="component" value="Unassembled WGS sequence"/>
</dbReference>
<evidence type="ECO:0000256" key="3">
    <source>
        <dbReference type="ARBA" id="ARBA00022833"/>
    </source>
</evidence>
<dbReference type="OrthoDB" id="6352355at2759"/>
<evidence type="ECO:0000256" key="5">
    <source>
        <dbReference type="PROSITE-ProRule" id="PRU00125"/>
    </source>
</evidence>
<dbReference type="GO" id="GO:0005634">
    <property type="term" value="C:nucleus"/>
    <property type="evidence" value="ECO:0007669"/>
    <property type="project" value="TreeGrafter"/>
</dbReference>
<dbReference type="GO" id="GO:0046872">
    <property type="term" value="F:metal ion binding"/>
    <property type="evidence" value="ECO:0007669"/>
    <property type="project" value="UniProtKB-KW"/>
</dbReference>